<dbReference type="AlphaFoldDB" id="A0A8E2JE17"/>
<feature type="region of interest" description="Disordered" evidence="1">
    <location>
        <begin position="68"/>
        <end position="133"/>
    </location>
</feature>
<evidence type="ECO:0000256" key="1">
    <source>
        <dbReference type="SAM" id="MobiDB-lite"/>
    </source>
</evidence>
<dbReference type="Proteomes" id="UP000250266">
    <property type="component" value="Unassembled WGS sequence"/>
</dbReference>
<gene>
    <name evidence="2" type="ORF">K432DRAFT_80370</name>
</gene>
<keyword evidence="3" id="KW-1185">Reference proteome</keyword>
<protein>
    <submittedName>
        <fullName evidence="2">Uncharacterized protein</fullName>
    </submittedName>
</protein>
<dbReference type="EMBL" id="KV745031">
    <property type="protein sequence ID" value="OCK78947.1"/>
    <property type="molecule type" value="Genomic_DNA"/>
</dbReference>
<sequence length="133" mass="15823">MLMKRKTSPTTIPSCQFAIFSLAQKYLKEKLGSLTESRSQKPGKDRKGKRPSMFEWLSILKLLPFFPQKKNRKKKKKKKSLAVCSRIEPKKKTRQKEEKPSRLIVKRRRERRQENGKYKVFMKPPVMHKIPHS</sequence>
<organism evidence="2 3">
    <name type="scientific">Lepidopterella palustris CBS 459.81</name>
    <dbReference type="NCBI Taxonomy" id="1314670"/>
    <lineage>
        <taxon>Eukaryota</taxon>
        <taxon>Fungi</taxon>
        <taxon>Dikarya</taxon>
        <taxon>Ascomycota</taxon>
        <taxon>Pezizomycotina</taxon>
        <taxon>Dothideomycetes</taxon>
        <taxon>Pleosporomycetidae</taxon>
        <taxon>Mytilinidiales</taxon>
        <taxon>Argynnaceae</taxon>
        <taxon>Lepidopterella</taxon>
    </lineage>
</organism>
<reference evidence="2 3" key="1">
    <citation type="journal article" date="2016" name="Nat. Commun.">
        <title>Ectomycorrhizal ecology is imprinted in the genome of the dominant symbiotic fungus Cenococcum geophilum.</title>
        <authorList>
            <consortium name="DOE Joint Genome Institute"/>
            <person name="Peter M."/>
            <person name="Kohler A."/>
            <person name="Ohm R.A."/>
            <person name="Kuo A."/>
            <person name="Krutzmann J."/>
            <person name="Morin E."/>
            <person name="Arend M."/>
            <person name="Barry K.W."/>
            <person name="Binder M."/>
            <person name="Choi C."/>
            <person name="Clum A."/>
            <person name="Copeland A."/>
            <person name="Grisel N."/>
            <person name="Haridas S."/>
            <person name="Kipfer T."/>
            <person name="LaButti K."/>
            <person name="Lindquist E."/>
            <person name="Lipzen A."/>
            <person name="Maire R."/>
            <person name="Meier B."/>
            <person name="Mihaltcheva S."/>
            <person name="Molinier V."/>
            <person name="Murat C."/>
            <person name="Poggeler S."/>
            <person name="Quandt C.A."/>
            <person name="Sperisen C."/>
            <person name="Tritt A."/>
            <person name="Tisserant E."/>
            <person name="Crous P.W."/>
            <person name="Henrissat B."/>
            <person name="Nehls U."/>
            <person name="Egli S."/>
            <person name="Spatafora J.W."/>
            <person name="Grigoriev I.V."/>
            <person name="Martin F.M."/>
        </authorList>
    </citation>
    <scope>NUCLEOTIDE SEQUENCE [LARGE SCALE GENOMIC DNA]</scope>
    <source>
        <strain evidence="2 3">CBS 459.81</strain>
    </source>
</reference>
<accession>A0A8E2JE17</accession>
<proteinExistence type="predicted"/>
<feature type="compositionally biased region" description="Basic residues" evidence="1">
    <location>
        <begin position="69"/>
        <end position="80"/>
    </location>
</feature>
<evidence type="ECO:0000313" key="3">
    <source>
        <dbReference type="Proteomes" id="UP000250266"/>
    </source>
</evidence>
<evidence type="ECO:0000313" key="2">
    <source>
        <dbReference type="EMBL" id="OCK78947.1"/>
    </source>
</evidence>
<name>A0A8E2JE17_9PEZI</name>
<feature type="compositionally biased region" description="Basic and acidic residues" evidence="1">
    <location>
        <begin position="87"/>
        <end position="101"/>
    </location>
</feature>